<feature type="domain" description="ABC transmembrane type-1" evidence="8">
    <location>
        <begin position="69"/>
        <end position="254"/>
    </location>
</feature>
<evidence type="ECO:0000313" key="9">
    <source>
        <dbReference type="EMBL" id="NJC57326.1"/>
    </source>
</evidence>
<evidence type="ECO:0000256" key="1">
    <source>
        <dbReference type="ARBA" id="ARBA00004651"/>
    </source>
</evidence>
<dbReference type="SUPFAM" id="SSF161098">
    <property type="entry name" value="MetI-like"/>
    <property type="match status" value="1"/>
</dbReference>
<feature type="transmembrane region" description="Helical" evidence="7">
    <location>
        <begin position="135"/>
        <end position="161"/>
    </location>
</feature>
<organism evidence="9 10">
    <name type="scientific">Brevibacterium marinum</name>
    <dbReference type="NCBI Taxonomy" id="418643"/>
    <lineage>
        <taxon>Bacteria</taxon>
        <taxon>Bacillati</taxon>
        <taxon>Actinomycetota</taxon>
        <taxon>Actinomycetes</taxon>
        <taxon>Micrococcales</taxon>
        <taxon>Brevibacteriaceae</taxon>
        <taxon>Brevibacterium</taxon>
    </lineage>
</organism>
<evidence type="ECO:0000256" key="5">
    <source>
        <dbReference type="ARBA" id="ARBA00022989"/>
    </source>
</evidence>
<accession>A0A846RZF4</accession>
<feature type="transmembrane region" description="Helical" evidence="7">
    <location>
        <begin position="21"/>
        <end position="43"/>
    </location>
</feature>
<comment type="similarity">
    <text evidence="7">Belongs to the binding-protein-dependent transport system permease family.</text>
</comment>
<keyword evidence="6 7" id="KW-0472">Membrane</keyword>
<dbReference type="InterPro" id="IPR000515">
    <property type="entry name" value="MetI-like"/>
</dbReference>
<dbReference type="InterPro" id="IPR043429">
    <property type="entry name" value="ArtM/GltK/GlnP/TcyL/YhdX-like"/>
</dbReference>
<feature type="transmembrane region" description="Helical" evidence="7">
    <location>
        <begin position="75"/>
        <end position="95"/>
    </location>
</feature>
<dbReference type="InterPro" id="IPR010065">
    <property type="entry name" value="AA_ABC_transptr_permease_3TM"/>
</dbReference>
<dbReference type="GO" id="GO:0006865">
    <property type="term" value="P:amino acid transport"/>
    <property type="evidence" value="ECO:0007669"/>
    <property type="project" value="TreeGrafter"/>
</dbReference>
<evidence type="ECO:0000256" key="7">
    <source>
        <dbReference type="RuleBase" id="RU363032"/>
    </source>
</evidence>
<dbReference type="Proteomes" id="UP000576792">
    <property type="component" value="Unassembled WGS sequence"/>
</dbReference>
<reference evidence="9 10" key="1">
    <citation type="submission" date="2020-03" db="EMBL/GenBank/DDBJ databases">
        <title>Sequencing the genomes of 1000 actinobacteria strains.</title>
        <authorList>
            <person name="Klenk H.-P."/>
        </authorList>
    </citation>
    <scope>NUCLEOTIDE SEQUENCE [LARGE SCALE GENOMIC DNA]</scope>
    <source>
        <strain evidence="9 10">DSM 18964</strain>
    </source>
</reference>
<sequence length="282" mass="30528">MSAPTQVLFDEPGPKARRNNIVFSIVSAIVLLALVAFVIWKFADAGQLEAEKWYPFTFSQIQLVLLEGMVATLKVALVASVLAMIVGVVFALLRLSNKTAISLPGTIVLEFFRGVPVLLLIFAMFLIFGNSIGPFWSVVIGLTLYNGMVLAEIIRAGILAVPTGQREAAMAIGLRPGQVMVQVLMPQALRAMMPTIIAQIVVLLKDSALGFIVTYQDLLYQVNLIGREYRNLLPTFLVGAVLFIIINLIVAGIARWLEKRLQRKTTAPSGAAGLSGTTGAMD</sequence>
<dbReference type="InterPro" id="IPR035906">
    <property type="entry name" value="MetI-like_sf"/>
</dbReference>
<protein>
    <submittedName>
        <fullName evidence="9">Glutamate transport system permease protein</fullName>
    </submittedName>
</protein>
<dbReference type="EMBL" id="JAATJN010000001">
    <property type="protein sequence ID" value="NJC57326.1"/>
    <property type="molecule type" value="Genomic_DNA"/>
</dbReference>
<dbReference type="GO" id="GO:0043190">
    <property type="term" value="C:ATP-binding cassette (ABC) transporter complex"/>
    <property type="evidence" value="ECO:0007669"/>
    <property type="project" value="InterPro"/>
</dbReference>
<evidence type="ECO:0000259" key="8">
    <source>
        <dbReference type="PROSITE" id="PS50928"/>
    </source>
</evidence>
<dbReference type="PANTHER" id="PTHR30614:SF21">
    <property type="entry name" value="AMINO ACID ABC TRANSPORTER PERMEASE"/>
    <property type="match status" value="1"/>
</dbReference>
<comment type="caution">
    <text evidence="9">The sequence shown here is derived from an EMBL/GenBank/DDBJ whole genome shotgun (WGS) entry which is preliminary data.</text>
</comment>
<feature type="transmembrane region" description="Helical" evidence="7">
    <location>
        <begin position="195"/>
        <end position="215"/>
    </location>
</feature>
<keyword evidence="3" id="KW-1003">Cell membrane</keyword>
<keyword evidence="4 7" id="KW-0812">Transmembrane</keyword>
<name>A0A846RZF4_9MICO</name>
<dbReference type="PANTHER" id="PTHR30614">
    <property type="entry name" value="MEMBRANE COMPONENT OF AMINO ACID ABC TRANSPORTER"/>
    <property type="match status" value="1"/>
</dbReference>
<evidence type="ECO:0000256" key="2">
    <source>
        <dbReference type="ARBA" id="ARBA00022448"/>
    </source>
</evidence>
<keyword evidence="2 7" id="KW-0813">Transport</keyword>
<dbReference type="GO" id="GO:0022857">
    <property type="term" value="F:transmembrane transporter activity"/>
    <property type="evidence" value="ECO:0007669"/>
    <property type="project" value="InterPro"/>
</dbReference>
<keyword evidence="5 7" id="KW-1133">Transmembrane helix</keyword>
<dbReference type="CDD" id="cd06261">
    <property type="entry name" value="TM_PBP2"/>
    <property type="match status" value="1"/>
</dbReference>
<feature type="transmembrane region" description="Helical" evidence="7">
    <location>
        <begin position="107"/>
        <end position="129"/>
    </location>
</feature>
<comment type="subcellular location">
    <subcellularLocation>
        <location evidence="1 7">Cell membrane</location>
        <topology evidence="1 7">Multi-pass membrane protein</topology>
    </subcellularLocation>
</comment>
<evidence type="ECO:0000256" key="4">
    <source>
        <dbReference type="ARBA" id="ARBA00022692"/>
    </source>
</evidence>
<feature type="transmembrane region" description="Helical" evidence="7">
    <location>
        <begin position="235"/>
        <end position="257"/>
    </location>
</feature>
<dbReference type="PROSITE" id="PS50928">
    <property type="entry name" value="ABC_TM1"/>
    <property type="match status" value="1"/>
</dbReference>
<dbReference type="Gene3D" id="1.10.3720.10">
    <property type="entry name" value="MetI-like"/>
    <property type="match status" value="1"/>
</dbReference>
<dbReference type="RefSeq" id="WP_167951034.1">
    <property type="nucleotide sequence ID" value="NZ_BAAAPQ010000006.1"/>
</dbReference>
<evidence type="ECO:0000256" key="3">
    <source>
        <dbReference type="ARBA" id="ARBA00022475"/>
    </source>
</evidence>
<evidence type="ECO:0000256" key="6">
    <source>
        <dbReference type="ARBA" id="ARBA00023136"/>
    </source>
</evidence>
<dbReference type="NCBIfam" id="TIGR01726">
    <property type="entry name" value="HEQRo_perm_3TM"/>
    <property type="match status" value="1"/>
</dbReference>
<dbReference type="Pfam" id="PF00528">
    <property type="entry name" value="BPD_transp_1"/>
    <property type="match status" value="1"/>
</dbReference>
<evidence type="ECO:0000313" key="10">
    <source>
        <dbReference type="Proteomes" id="UP000576792"/>
    </source>
</evidence>
<gene>
    <name evidence="9" type="ORF">BKA07_002361</name>
</gene>
<keyword evidence="10" id="KW-1185">Reference proteome</keyword>
<dbReference type="AlphaFoldDB" id="A0A846RZF4"/>
<proteinExistence type="inferred from homology"/>